<dbReference type="FunFam" id="3.30.830.10:FF:000023">
    <property type="entry name" value="Mitochondrial processing peptidase alpha subunit"/>
    <property type="match status" value="1"/>
</dbReference>
<dbReference type="InterPro" id="IPR050361">
    <property type="entry name" value="MPP/UQCRC_Complex"/>
</dbReference>
<dbReference type="InterPro" id="IPR011249">
    <property type="entry name" value="Metalloenz_LuxS/M16"/>
</dbReference>
<keyword evidence="11" id="KW-1185">Reference proteome</keyword>
<dbReference type="GO" id="GO:0017087">
    <property type="term" value="C:mitochondrial processing peptidase complex"/>
    <property type="evidence" value="ECO:0007669"/>
    <property type="project" value="EnsemblFungi"/>
</dbReference>
<dbReference type="OMA" id="LKYHHSP"/>
<name>G3ANS0_SPAPN</name>
<evidence type="ECO:0000259" key="8">
    <source>
        <dbReference type="Pfam" id="PF00675"/>
    </source>
</evidence>
<dbReference type="Proteomes" id="UP000000709">
    <property type="component" value="Unassembled WGS sequence"/>
</dbReference>
<keyword evidence="5" id="KW-0496">Mitochondrion</keyword>
<comment type="function">
    <text evidence="1">Substrate recognition and binding subunit of the essential mitochondrial processing protease (MPP), which cleaves the mitochondrial sequence off newly imported precursors proteins.</text>
</comment>
<dbReference type="STRING" id="619300.G3ANS0"/>
<gene>
    <name evidence="10" type="ORF">SPAPADRAFT_138521</name>
</gene>
<dbReference type="SUPFAM" id="SSF63411">
    <property type="entry name" value="LuxS/MPP-like metallohydrolase"/>
    <property type="match status" value="2"/>
</dbReference>
<feature type="domain" description="Peptidase M16 C-terminal" evidence="9">
    <location>
        <begin position="187"/>
        <end position="383"/>
    </location>
</feature>
<proteinExistence type="inferred from homology"/>
<protein>
    <recommendedName>
        <fullName evidence="6">Alpha-MPP</fullName>
    </recommendedName>
    <alternativeName>
        <fullName evidence="7">Inactive zinc metalloprotease alpha</fullName>
    </alternativeName>
</protein>
<evidence type="ECO:0000256" key="3">
    <source>
        <dbReference type="ARBA" id="ARBA00007261"/>
    </source>
</evidence>
<evidence type="ECO:0000313" key="11">
    <source>
        <dbReference type="Proteomes" id="UP000000709"/>
    </source>
</evidence>
<dbReference type="EMBL" id="GL996502">
    <property type="protein sequence ID" value="EGW32005.1"/>
    <property type="molecule type" value="Genomic_DNA"/>
</dbReference>
<dbReference type="OrthoDB" id="277191at2759"/>
<accession>G3ANS0</accession>
<dbReference type="AlphaFoldDB" id="G3ANS0"/>
<dbReference type="HOGENOM" id="CLU_009902_5_2_1"/>
<comment type="subcellular location">
    <subcellularLocation>
        <location evidence="2">Mitochondrion matrix</location>
    </subcellularLocation>
</comment>
<keyword evidence="4" id="KW-0809">Transit peptide</keyword>
<dbReference type="InParanoid" id="G3ANS0"/>
<dbReference type="PANTHER" id="PTHR11851:SF49">
    <property type="entry name" value="MITOCHONDRIAL-PROCESSING PEPTIDASE SUBUNIT ALPHA"/>
    <property type="match status" value="1"/>
</dbReference>
<evidence type="ECO:0000256" key="6">
    <source>
        <dbReference type="ARBA" id="ARBA00030006"/>
    </source>
</evidence>
<dbReference type="GO" id="GO:0006627">
    <property type="term" value="P:protein processing involved in protein targeting to mitochondrion"/>
    <property type="evidence" value="ECO:0007669"/>
    <property type="project" value="EnsemblFungi"/>
</dbReference>
<evidence type="ECO:0000259" key="9">
    <source>
        <dbReference type="Pfam" id="PF05193"/>
    </source>
</evidence>
<evidence type="ECO:0000256" key="5">
    <source>
        <dbReference type="ARBA" id="ARBA00023128"/>
    </source>
</evidence>
<dbReference type="GO" id="GO:0046872">
    <property type="term" value="F:metal ion binding"/>
    <property type="evidence" value="ECO:0007669"/>
    <property type="project" value="InterPro"/>
</dbReference>
<dbReference type="InterPro" id="IPR011765">
    <property type="entry name" value="Pept_M16_N"/>
</dbReference>
<dbReference type="GeneID" id="18870127"/>
<dbReference type="Gene3D" id="3.30.830.10">
    <property type="entry name" value="Metalloenzyme, LuxS/M16 peptidase-like"/>
    <property type="match status" value="2"/>
</dbReference>
<dbReference type="FunCoup" id="G3ANS0">
    <property type="interactions" value="1065"/>
</dbReference>
<dbReference type="KEGG" id="spaa:SPAPADRAFT_138521"/>
<sequence>MLSRTFKRAVRNLSTAKSATHPQLELTTLTNGLRLITDSTPGHFSALGAFIQGGSRFEDPAAPGLSHLCERLAWKTTEKYSGTQMLENLSKLGGNYIAVAQRDTIMYQATVFNKDVDNMLECIAQTVRHQQITDQEFAETVEGAKYEVSELQYKPELLLPEKLHSVAYKNNTLGLPFFIPQERLGSIKKNEMDQYFNKFFQPQNVVIAMIGVPHQTALDLVLANFGDWHNSSSTTAAAPKLGTVNYTGGEIALPHTPPLYANQPELYHMQIAFETNGFLHDDMYALATLQKLLGGGSSFSAGGPGKGMFSRLYTQVLNKHPYVENCSAFNHSYADSGLFGITISLIPDAGHISAQIICNEFAKVLDSKEGLNEKEVTRAKNQLTSSLLMNVESKLAKLEDLGRQIQMQGKITSVDEMVDKISALTVKDLRNVAEKVFTGNVVTNGISSGIPSVVMQGDRSSFGDIEFVLRHYGLGKYN</sequence>
<evidence type="ECO:0000256" key="2">
    <source>
        <dbReference type="ARBA" id="ARBA00004305"/>
    </source>
</evidence>
<dbReference type="PANTHER" id="PTHR11851">
    <property type="entry name" value="METALLOPROTEASE"/>
    <property type="match status" value="1"/>
</dbReference>
<organism evidence="11">
    <name type="scientific">Spathaspora passalidarum (strain NRRL Y-27907 / 11-Y1)</name>
    <dbReference type="NCBI Taxonomy" id="619300"/>
    <lineage>
        <taxon>Eukaryota</taxon>
        <taxon>Fungi</taxon>
        <taxon>Dikarya</taxon>
        <taxon>Ascomycota</taxon>
        <taxon>Saccharomycotina</taxon>
        <taxon>Pichiomycetes</taxon>
        <taxon>Debaryomycetaceae</taxon>
        <taxon>Spathaspora</taxon>
    </lineage>
</organism>
<dbReference type="Pfam" id="PF05193">
    <property type="entry name" value="Peptidase_M16_C"/>
    <property type="match status" value="1"/>
</dbReference>
<feature type="domain" description="Peptidase M16 N-terminal" evidence="8">
    <location>
        <begin position="37"/>
        <end position="180"/>
    </location>
</feature>
<evidence type="ECO:0000256" key="7">
    <source>
        <dbReference type="ARBA" id="ARBA00032315"/>
    </source>
</evidence>
<dbReference type="InterPro" id="IPR007863">
    <property type="entry name" value="Peptidase_M16_C"/>
</dbReference>
<evidence type="ECO:0000313" key="10">
    <source>
        <dbReference type="EMBL" id="EGW32005.1"/>
    </source>
</evidence>
<dbReference type="eggNOG" id="KOG2067">
    <property type="taxonomic scope" value="Eukaryota"/>
</dbReference>
<evidence type="ECO:0000256" key="4">
    <source>
        <dbReference type="ARBA" id="ARBA00022946"/>
    </source>
</evidence>
<dbReference type="GO" id="GO:0004222">
    <property type="term" value="F:metalloendopeptidase activity"/>
    <property type="evidence" value="ECO:0007669"/>
    <property type="project" value="EnsemblFungi"/>
</dbReference>
<comment type="similarity">
    <text evidence="3">Belongs to the peptidase M16 family.</text>
</comment>
<dbReference type="Pfam" id="PF00675">
    <property type="entry name" value="Peptidase_M16"/>
    <property type="match status" value="1"/>
</dbReference>
<dbReference type="GO" id="GO:0061133">
    <property type="term" value="F:endopeptidase activator activity"/>
    <property type="evidence" value="ECO:0007669"/>
    <property type="project" value="EnsemblFungi"/>
</dbReference>
<reference evidence="10 11" key="1">
    <citation type="journal article" date="2011" name="Proc. Natl. Acad. Sci. U.S.A.">
        <title>Comparative genomics of xylose-fermenting fungi for enhanced biofuel production.</title>
        <authorList>
            <person name="Wohlbach D.J."/>
            <person name="Kuo A."/>
            <person name="Sato T.K."/>
            <person name="Potts K.M."/>
            <person name="Salamov A.A."/>
            <person name="LaButti K.M."/>
            <person name="Sun H."/>
            <person name="Clum A."/>
            <person name="Pangilinan J.L."/>
            <person name="Lindquist E.A."/>
            <person name="Lucas S."/>
            <person name="Lapidus A."/>
            <person name="Jin M."/>
            <person name="Gunawan C."/>
            <person name="Balan V."/>
            <person name="Dale B.E."/>
            <person name="Jeffries T.W."/>
            <person name="Zinkel R."/>
            <person name="Barry K.W."/>
            <person name="Grigoriev I.V."/>
            <person name="Gasch A.P."/>
        </authorList>
    </citation>
    <scope>NUCLEOTIDE SEQUENCE [LARGE SCALE GENOMIC DNA]</scope>
    <source>
        <strain evidence="11">NRRL Y-27907 / 11-Y1</strain>
    </source>
</reference>
<evidence type="ECO:0000256" key="1">
    <source>
        <dbReference type="ARBA" id="ARBA00002123"/>
    </source>
</evidence>
<dbReference type="RefSeq" id="XP_007375281.1">
    <property type="nucleotide sequence ID" value="XM_007375219.1"/>
</dbReference>